<name>A0ABT4TEU1_9ACTN</name>
<keyword evidence="2" id="KW-1185">Reference proteome</keyword>
<protein>
    <recommendedName>
        <fullName evidence="3">Antibiotic biosynthesis monooxygenase</fullName>
    </recommendedName>
</protein>
<dbReference type="EMBL" id="JAQFWP010000001">
    <property type="protein sequence ID" value="MDA2803116.1"/>
    <property type="molecule type" value="Genomic_DNA"/>
</dbReference>
<accession>A0ABT4TEU1</accession>
<reference evidence="1" key="1">
    <citation type="submission" date="2023-01" db="EMBL/GenBank/DDBJ databases">
        <title>Draft genome sequence of Nocardiopsis sp. LSu2-4 isolated from halophytes.</title>
        <authorList>
            <person name="Duangmal K."/>
            <person name="Chantavorakit T."/>
        </authorList>
    </citation>
    <scope>NUCLEOTIDE SEQUENCE</scope>
    <source>
        <strain evidence="1">LSu2-4</strain>
    </source>
</reference>
<gene>
    <name evidence="1" type="ORF">O4U47_01215</name>
</gene>
<evidence type="ECO:0000313" key="1">
    <source>
        <dbReference type="EMBL" id="MDA2803116.1"/>
    </source>
</evidence>
<comment type="caution">
    <text evidence="1">The sequence shown here is derived from an EMBL/GenBank/DDBJ whole genome shotgun (WGS) entry which is preliminary data.</text>
</comment>
<evidence type="ECO:0000313" key="2">
    <source>
        <dbReference type="Proteomes" id="UP001165685"/>
    </source>
</evidence>
<dbReference type="Proteomes" id="UP001165685">
    <property type="component" value="Unassembled WGS sequence"/>
</dbReference>
<dbReference type="RefSeq" id="WP_270675238.1">
    <property type="nucleotide sequence ID" value="NZ_JAQFWP010000001.1"/>
</dbReference>
<proteinExistence type="predicted"/>
<sequence length="124" mass="14006">MTDTHDDVVLFHNTMRIHDGHLEGFRRAVARALDFVREHGPQLMVEVFIDEERMLAHSFQLHTGSDSIRAHMAMSDPFIRGVMEHCEVADFRVYGDVEDGIAALLPEGATVLPRFTGFTRMPVG</sequence>
<evidence type="ECO:0008006" key="3">
    <source>
        <dbReference type="Google" id="ProtNLM"/>
    </source>
</evidence>
<organism evidence="1 2">
    <name type="scientific">Nocardiopsis suaedae</name>
    <dbReference type="NCBI Taxonomy" id="3018444"/>
    <lineage>
        <taxon>Bacteria</taxon>
        <taxon>Bacillati</taxon>
        <taxon>Actinomycetota</taxon>
        <taxon>Actinomycetes</taxon>
        <taxon>Streptosporangiales</taxon>
        <taxon>Nocardiopsidaceae</taxon>
        <taxon>Nocardiopsis</taxon>
    </lineage>
</organism>